<dbReference type="PATRIC" id="fig|1886670.3.peg.3715"/>
<dbReference type="GO" id="GO:0004521">
    <property type="term" value="F:RNA endonuclease activity"/>
    <property type="evidence" value="ECO:0007669"/>
    <property type="project" value="InterPro"/>
</dbReference>
<keyword evidence="3" id="KW-0255">Endonuclease</keyword>
<evidence type="ECO:0000313" key="9">
    <source>
        <dbReference type="Proteomes" id="UP000094578"/>
    </source>
</evidence>
<comment type="caution">
    <text evidence="8">The sequence shown here is derived from an EMBL/GenBank/DDBJ whole genome shotgun (WGS) entry which is preliminary data.</text>
</comment>
<dbReference type="InterPro" id="IPR013527">
    <property type="entry name" value="YicC-like_N"/>
</dbReference>
<dbReference type="NCBIfam" id="TIGR00255">
    <property type="entry name" value="YicC/YloC family endoribonuclease"/>
    <property type="match status" value="1"/>
</dbReference>
<evidence type="ECO:0000256" key="3">
    <source>
        <dbReference type="ARBA" id="ARBA00022759"/>
    </source>
</evidence>
<dbReference type="GO" id="GO:0016787">
    <property type="term" value="F:hydrolase activity"/>
    <property type="evidence" value="ECO:0007669"/>
    <property type="project" value="UniProtKB-KW"/>
</dbReference>
<proteinExistence type="inferred from homology"/>
<dbReference type="STRING" id="1886670.PTI45_03691"/>
<dbReference type="InterPro" id="IPR013551">
    <property type="entry name" value="YicC-like_C"/>
</dbReference>
<dbReference type="Proteomes" id="UP000094578">
    <property type="component" value="Unassembled WGS sequence"/>
</dbReference>
<accession>A0A1E3KZI3</accession>
<keyword evidence="2" id="KW-0540">Nuclease</keyword>
<evidence type="ECO:0000256" key="1">
    <source>
        <dbReference type="ARBA" id="ARBA00001968"/>
    </source>
</evidence>
<evidence type="ECO:0000256" key="5">
    <source>
        <dbReference type="ARBA" id="ARBA00035648"/>
    </source>
</evidence>
<keyword evidence="4" id="KW-0378">Hydrolase</keyword>
<evidence type="ECO:0000256" key="2">
    <source>
        <dbReference type="ARBA" id="ARBA00022722"/>
    </source>
</evidence>
<name>A0A1E3KZI3_9BACL</name>
<evidence type="ECO:0000259" key="6">
    <source>
        <dbReference type="Pfam" id="PF03755"/>
    </source>
</evidence>
<evidence type="ECO:0000313" key="8">
    <source>
        <dbReference type="EMBL" id="ODP26962.1"/>
    </source>
</evidence>
<dbReference type="Pfam" id="PF08340">
    <property type="entry name" value="YicC-like_C"/>
    <property type="match status" value="1"/>
</dbReference>
<dbReference type="Pfam" id="PF03755">
    <property type="entry name" value="YicC-like_N"/>
    <property type="match status" value="1"/>
</dbReference>
<dbReference type="EMBL" id="MDER01000070">
    <property type="protein sequence ID" value="ODP26962.1"/>
    <property type="molecule type" value="Genomic_DNA"/>
</dbReference>
<sequence>MPMSFSMTGYGQSAVQFGGYKVQIEVKSVNHRYCEIVMRIPREWGQMEDSLKRLIQDAIKRGRIDVFMNKEQDTGQVPSLKLNHANVQSYLQSGQELTERYGMNGTLDINQLLALPGVMTTEQPSELADEEGQAQWQQILGQGLQEALQNLLEMRAREGIHLANDLRERLNLLEQHYRKMCELAPTVVEEHRVRLVQRLSELQDGSYHWDDSRISMEIAVFADRSNIDEELTRLNSHFQQCRLLLESNDAIGRRLDFLIQEMNREVNTIGSKANHLALTNHVVEMKAELEKIREQAANLE</sequence>
<keyword evidence="9" id="KW-1185">Reference proteome</keyword>
<feature type="domain" description="Endoribonuclease YicC-like N-terminal" evidence="6">
    <location>
        <begin position="6"/>
        <end position="163"/>
    </location>
</feature>
<feature type="domain" description="Endoribonuclease YicC-like C-terminal" evidence="7">
    <location>
        <begin position="182"/>
        <end position="300"/>
    </location>
</feature>
<comment type="similarity">
    <text evidence="5">Belongs to the YicC/YloC family.</text>
</comment>
<organism evidence="8 9">
    <name type="scientific">Paenibacillus nuruki</name>
    <dbReference type="NCBI Taxonomy" id="1886670"/>
    <lineage>
        <taxon>Bacteria</taxon>
        <taxon>Bacillati</taxon>
        <taxon>Bacillota</taxon>
        <taxon>Bacilli</taxon>
        <taxon>Bacillales</taxon>
        <taxon>Paenibacillaceae</taxon>
        <taxon>Paenibacillus</taxon>
    </lineage>
</organism>
<evidence type="ECO:0000256" key="4">
    <source>
        <dbReference type="ARBA" id="ARBA00022801"/>
    </source>
</evidence>
<dbReference type="PANTHER" id="PTHR30636">
    <property type="entry name" value="UPF0701 PROTEIN YICC"/>
    <property type="match status" value="1"/>
</dbReference>
<evidence type="ECO:0000259" key="7">
    <source>
        <dbReference type="Pfam" id="PF08340"/>
    </source>
</evidence>
<dbReference type="PANTHER" id="PTHR30636:SF3">
    <property type="entry name" value="UPF0701 PROTEIN YICC"/>
    <property type="match status" value="1"/>
</dbReference>
<dbReference type="AlphaFoldDB" id="A0A1E3KZI3"/>
<reference evidence="8 9" key="1">
    <citation type="submission" date="2016-08" db="EMBL/GenBank/DDBJ databases">
        <title>Genome sequencing of Paenibacillus sp. TI45-13ar, isolated from Korean traditional nuruk.</title>
        <authorList>
            <person name="Kim S.-J."/>
        </authorList>
    </citation>
    <scope>NUCLEOTIDE SEQUENCE [LARGE SCALE GENOMIC DNA]</scope>
    <source>
        <strain evidence="8 9">TI45-13ar</strain>
    </source>
</reference>
<protein>
    <submittedName>
        <fullName evidence="8">UPF0701 protein YloC</fullName>
    </submittedName>
</protein>
<gene>
    <name evidence="8" type="ORF">PTI45_03691</name>
</gene>
<comment type="cofactor">
    <cofactor evidence="1">
        <name>a divalent metal cation</name>
        <dbReference type="ChEBI" id="CHEBI:60240"/>
    </cofactor>
</comment>
<dbReference type="InterPro" id="IPR005229">
    <property type="entry name" value="YicC/YloC-like"/>
</dbReference>